<evidence type="ECO:0000313" key="1">
    <source>
        <dbReference type="EMBL" id="KLO05106.1"/>
    </source>
</evidence>
<keyword evidence="2" id="KW-1185">Reference proteome</keyword>
<name>A0A0H2RJY6_9AGAM</name>
<accession>A0A0H2RJY6</accession>
<proteinExistence type="predicted"/>
<reference evidence="1 2" key="1">
    <citation type="submission" date="2015-04" db="EMBL/GenBank/DDBJ databases">
        <title>Complete genome sequence of Schizopora paradoxa KUC8140, a cosmopolitan wood degrader in East Asia.</title>
        <authorList>
            <consortium name="DOE Joint Genome Institute"/>
            <person name="Min B."/>
            <person name="Park H."/>
            <person name="Jang Y."/>
            <person name="Kim J.-J."/>
            <person name="Kim K.H."/>
            <person name="Pangilinan J."/>
            <person name="Lipzen A."/>
            <person name="Riley R."/>
            <person name="Grigoriev I.V."/>
            <person name="Spatafora J.W."/>
            <person name="Choi I.-G."/>
        </authorList>
    </citation>
    <scope>NUCLEOTIDE SEQUENCE [LARGE SCALE GENOMIC DNA]</scope>
    <source>
        <strain evidence="1 2">KUC8140</strain>
    </source>
</reference>
<dbReference type="AlphaFoldDB" id="A0A0H2RJY6"/>
<gene>
    <name evidence="1" type="ORF">SCHPADRAFT_736745</name>
</gene>
<dbReference type="EMBL" id="KQ086363">
    <property type="protein sequence ID" value="KLO05106.1"/>
    <property type="molecule type" value="Genomic_DNA"/>
</dbReference>
<protein>
    <submittedName>
        <fullName evidence="1">Uncharacterized protein</fullName>
    </submittedName>
</protein>
<dbReference type="InParanoid" id="A0A0H2RJY6"/>
<organism evidence="1 2">
    <name type="scientific">Schizopora paradoxa</name>
    <dbReference type="NCBI Taxonomy" id="27342"/>
    <lineage>
        <taxon>Eukaryota</taxon>
        <taxon>Fungi</taxon>
        <taxon>Dikarya</taxon>
        <taxon>Basidiomycota</taxon>
        <taxon>Agaricomycotina</taxon>
        <taxon>Agaricomycetes</taxon>
        <taxon>Hymenochaetales</taxon>
        <taxon>Schizoporaceae</taxon>
        <taxon>Schizopora</taxon>
    </lineage>
</organism>
<sequence>MSDFQDYLLPCKPFGRVELCRVPTADGNTEASCRTFRPTRFESLVNESTSCTGLCVIVVANGGSRVRSENTLLNPYSPAYFELQRGCYSFVCEGSFAEGLSCLKPIDVFCSMAGERDRVRGSRNNHDVRPNTTTIRLRQERLCGVQTSQMTGLRMDVEHWYLRSGRRRVALALWQNQPTCQPHVRVGATRDDTRRVRSLSLLLLTVMSSPPCQKFASHSPRIRPHPLFSFPSSCLSFDSC</sequence>
<evidence type="ECO:0000313" key="2">
    <source>
        <dbReference type="Proteomes" id="UP000053477"/>
    </source>
</evidence>
<dbReference type="Proteomes" id="UP000053477">
    <property type="component" value="Unassembled WGS sequence"/>
</dbReference>